<protein>
    <submittedName>
        <fullName evidence="1">Uncharacterized protein</fullName>
    </submittedName>
</protein>
<evidence type="ECO:0000313" key="2">
    <source>
        <dbReference type="Proteomes" id="UP000318041"/>
    </source>
</evidence>
<evidence type="ECO:0000313" key="1">
    <source>
        <dbReference type="EMBL" id="TWV70142.1"/>
    </source>
</evidence>
<proteinExistence type="predicted"/>
<reference evidence="1 2" key="1">
    <citation type="submission" date="2019-08" db="EMBL/GenBank/DDBJ databases">
        <title>Genome sequencing of Bacteroides fragilis Sample_iSURF_9.</title>
        <authorList>
            <person name="Chandler J.E."/>
            <person name="Ruoff K.L."/>
            <person name="Price C.E."/>
            <person name="Valls R.A."/>
            <person name="O'Toole G.A."/>
        </authorList>
    </citation>
    <scope>NUCLEOTIDE SEQUENCE [LARGE SCALE GENOMIC DNA]</scope>
    <source>
        <strain evidence="1 2">CFPLTA004_1B</strain>
    </source>
</reference>
<dbReference type="EMBL" id="VOHY01000016">
    <property type="protein sequence ID" value="TWV70142.1"/>
    <property type="molecule type" value="Genomic_DNA"/>
</dbReference>
<comment type="caution">
    <text evidence="1">The sequence shown here is derived from an EMBL/GenBank/DDBJ whole genome shotgun (WGS) entry which is preliminary data.</text>
</comment>
<name>A0A5C6L1L8_BACFG</name>
<dbReference type="Proteomes" id="UP000318041">
    <property type="component" value="Unassembled WGS sequence"/>
</dbReference>
<dbReference type="AlphaFoldDB" id="A0A5C6L1L8"/>
<gene>
    <name evidence="1" type="ORF">FSA08_17910</name>
</gene>
<organism evidence="1 2">
    <name type="scientific">Bacteroides fragilis</name>
    <dbReference type="NCBI Taxonomy" id="817"/>
    <lineage>
        <taxon>Bacteria</taxon>
        <taxon>Pseudomonadati</taxon>
        <taxon>Bacteroidota</taxon>
        <taxon>Bacteroidia</taxon>
        <taxon>Bacteroidales</taxon>
        <taxon>Bacteroidaceae</taxon>
        <taxon>Bacteroides</taxon>
    </lineage>
</organism>
<accession>A0A5C6L1L8</accession>
<sequence length="81" mass="9250">MATGALLRLVFKQCPVGFNSKLLPLPFPTLLFKIPCPHTCFNHNYPFRTSTYPFSQKIPPFFSISFILNPFSPFVFPLPIT</sequence>